<evidence type="ECO:0000313" key="1">
    <source>
        <dbReference type="EMBL" id="KAH7980166.1"/>
    </source>
</evidence>
<proteinExistence type="predicted"/>
<protein>
    <submittedName>
        <fullName evidence="1">Uncharacterized protein</fullName>
    </submittedName>
</protein>
<dbReference type="Proteomes" id="UP000821865">
    <property type="component" value="Chromosome 1"/>
</dbReference>
<sequence>MSICPGAGTTHEFSFVVGNKKLVLSDTAISIQKCQGVSTEGKPCVPCKHLRKTLLNQRSRKRRSPTAAAAISKRRRAHAQATRRLKAKLCLYTDTVQKLKRESAELEEGVLADRLKALPPKQ</sequence>
<dbReference type="EMBL" id="CM023470">
    <property type="protein sequence ID" value="KAH7980166.1"/>
    <property type="molecule type" value="Genomic_DNA"/>
</dbReference>
<accession>A0ACB8E0N4</accession>
<comment type="caution">
    <text evidence="1">The sequence shown here is derived from an EMBL/GenBank/DDBJ whole genome shotgun (WGS) entry which is preliminary data.</text>
</comment>
<organism evidence="1 2">
    <name type="scientific">Dermacentor silvarum</name>
    <name type="common">Tick</name>
    <dbReference type="NCBI Taxonomy" id="543639"/>
    <lineage>
        <taxon>Eukaryota</taxon>
        <taxon>Metazoa</taxon>
        <taxon>Ecdysozoa</taxon>
        <taxon>Arthropoda</taxon>
        <taxon>Chelicerata</taxon>
        <taxon>Arachnida</taxon>
        <taxon>Acari</taxon>
        <taxon>Parasitiformes</taxon>
        <taxon>Ixodida</taxon>
        <taxon>Ixodoidea</taxon>
        <taxon>Ixodidae</taxon>
        <taxon>Rhipicephalinae</taxon>
        <taxon>Dermacentor</taxon>
    </lineage>
</organism>
<evidence type="ECO:0000313" key="2">
    <source>
        <dbReference type="Proteomes" id="UP000821865"/>
    </source>
</evidence>
<keyword evidence="2" id="KW-1185">Reference proteome</keyword>
<name>A0ACB8E0N4_DERSI</name>
<gene>
    <name evidence="1" type="ORF">HPB49_013588</name>
</gene>
<reference evidence="1" key="1">
    <citation type="submission" date="2020-05" db="EMBL/GenBank/DDBJ databases">
        <title>Large-scale comparative analyses of tick genomes elucidate their genetic diversity and vector capacities.</title>
        <authorList>
            <person name="Jia N."/>
            <person name="Wang J."/>
            <person name="Shi W."/>
            <person name="Du L."/>
            <person name="Sun Y."/>
            <person name="Zhan W."/>
            <person name="Jiang J."/>
            <person name="Wang Q."/>
            <person name="Zhang B."/>
            <person name="Ji P."/>
            <person name="Sakyi L.B."/>
            <person name="Cui X."/>
            <person name="Yuan T."/>
            <person name="Jiang B."/>
            <person name="Yang W."/>
            <person name="Lam T.T.-Y."/>
            <person name="Chang Q."/>
            <person name="Ding S."/>
            <person name="Wang X."/>
            <person name="Zhu J."/>
            <person name="Ruan X."/>
            <person name="Zhao L."/>
            <person name="Wei J."/>
            <person name="Que T."/>
            <person name="Du C."/>
            <person name="Cheng J."/>
            <person name="Dai P."/>
            <person name="Han X."/>
            <person name="Huang E."/>
            <person name="Gao Y."/>
            <person name="Liu J."/>
            <person name="Shao H."/>
            <person name="Ye R."/>
            <person name="Li L."/>
            <person name="Wei W."/>
            <person name="Wang X."/>
            <person name="Wang C."/>
            <person name="Yang T."/>
            <person name="Huo Q."/>
            <person name="Li W."/>
            <person name="Guo W."/>
            <person name="Chen H."/>
            <person name="Zhou L."/>
            <person name="Ni X."/>
            <person name="Tian J."/>
            <person name="Zhou Y."/>
            <person name="Sheng Y."/>
            <person name="Liu T."/>
            <person name="Pan Y."/>
            <person name="Xia L."/>
            <person name="Li J."/>
            <person name="Zhao F."/>
            <person name="Cao W."/>
        </authorList>
    </citation>
    <scope>NUCLEOTIDE SEQUENCE</scope>
    <source>
        <strain evidence="1">Dsil-2018</strain>
    </source>
</reference>